<evidence type="ECO:0000256" key="2">
    <source>
        <dbReference type="ARBA" id="ARBA00022443"/>
    </source>
</evidence>
<evidence type="ECO:0000256" key="6">
    <source>
        <dbReference type="ARBA" id="ARBA00022843"/>
    </source>
</evidence>
<dbReference type="PANTHER" id="PTHR14167:SF84">
    <property type="entry name" value="E3 UBIQUITIN-PROTEIN LIGASE SH3RF2 ISOFORM X1"/>
    <property type="match status" value="1"/>
</dbReference>
<dbReference type="InParanoid" id="A0A6J2URU1"/>
<dbReference type="SMART" id="SM00184">
    <property type="entry name" value="RING"/>
    <property type="match status" value="1"/>
</dbReference>
<evidence type="ECO:0000256" key="1">
    <source>
        <dbReference type="ARBA" id="ARBA00008649"/>
    </source>
</evidence>
<keyword evidence="4 7" id="KW-0863">Zinc-finger</keyword>
<dbReference type="Pfam" id="PF13445">
    <property type="entry name" value="zf-RING_UBOX"/>
    <property type="match status" value="1"/>
</dbReference>
<dbReference type="AlphaFoldDB" id="A0A6J2URU1"/>
<feature type="compositionally biased region" description="Polar residues" evidence="9">
    <location>
        <begin position="367"/>
        <end position="376"/>
    </location>
</feature>
<keyword evidence="5" id="KW-0862">Zinc</keyword>
<feature type="region of interest" description="Disordered" evidence="9">
    <location>
        <begin position="297"/>
        <end position="376"/>
    </location>
</feature>
<dbReference type="GO" id="GO:0061630">
    <property type="term" value="F:ubiquitin protein ligase activity"/>
    <property type="evidence" value="ECO:0007669"/>
    <property type="project" value="TreeGrafter"/>
</dbReference>
<sequence length="782" mass="86082">MEDPGLFDLLECPLCLEPLEVTAKVLPCQHTFCKPCLQRQETSHPNLCCPECRAPVPVTVEELPANHLLVRLLEGLQQGPLSSPRDWSARHMNPLSEDSSVSKEDHQPSQHRHGQGTEGVSVDNSRSKVSGDFSVKPGDLINLRPRTDDSWYYSDANGSGGLGPVSMVQSGNQQPQQLPLCRALYNFDIKDLYPEDSKECLTFYKGDLITVIKPLDENWIEGKLRDRIGIFPLQFTEPNPVALKLLEKRKGSESAQSRPRFPRESGEKVNANVGGHRQHYRTLQSSDRPHNVSLLNRLNQPLPSQGQQPRHIRSSAPTASSKPASAAPAPKQRTDSSRRSLRKSERKMNGETPPTITMALISPQTPPGSNDNKQSSTQQLSISVCAALYSYKPCRSEELELRKGEMVGVYGKFKEGWLRGLSLRTGKVGILPANYVTPVLRTSARFLEQPKVAPVNTSTLSGKRAITQKPQAVVLALDKVNTEGTSSSAVPAVSMAPPHVMSSVRASQVGRNQGWDTIRRAFQPSYKGENRLIHRGSYYAPNPASNIQPPAQDLGQIYGFGRSPVLPRKRNGLFTNPIRPQNWTYEGTVPSSGGFQAVDRGNGHKETPVIPQSILVKPDSHRHHTEKPVKSVRFLTQDTPQTTPRMTLMSSEGQAMPSSSSGSSVLELWNPSAILGRDGSTSVLKDTKTLFHRKGLAQDHSTVDSLPFNAKTSPANNQSSPSRHRVAMGYSAQTDAELSLMEGEMVMVQRPRHDGRVLITQESSGKTGIFHNSIVEILDKVN</sequence>
<dbReference type="CDD" id="cd11787">
    <property type="entry name" value="SH3_SH3RF_2"/>
    <property type="match status" value="1"/>
</dbReference>
<dbReference type="Pfam" id="PF00018">
    <property type="entry name" value="SH3_1"/>
    <property type="match status" value="1"/>
</dbReference>
<evidence type="ECO:0000256" key="4">
    <source>
        <dbReference type="ARBA" id="ARBA00022771"/>
    </source>
</evidence>
<organism evidence="12 13">
    <name type="scientific">Chanos chanos</name>
    <name type="common">Milkfish</name>
    <name type="synonym">Mugil chanos</name>
    <dbReference type="NCBI Taxonomy" id="29144"/>
    <lineage>
        <taxon>Eukaryota</taxon>
        <taxon>Metazoa</taxon>
        <taxon>Chordata</taxon>
        <taxon>Craniata</taxon>
        <taxon>Vertebrata</taxon>
        <taxon>Euteleostomi</taxon>
        <taxon>Actinopterygii</taxon>
        <taxon>Neopterygii</taxon>
        <taxon>Teleostei</taxon>
        <taxon>Ostariophysi</taxon>
        <taxon>Gonorynchiformes</taxon>
        <taxon>Chanidae</taxon>
        <taxon>Chanos</taxon>
    </lineage>
</organism>
<gene>
    <name evidence="13" type="primary">sh3rf2</name>
</gene>
<feature type="compositionally biased region" description="Polar residues" evidence="9">
    <location>
        <begin position="702"/>
        <end position="721"/>
    </location>
</feature>
<reference evidence="13" key="1">
    <citation type="submission" date="2025-08" db="UniProtKB">
        <authorList>
            <consortium name="RefSeq"/>
        </authorList>
    </citation>
    <scope>IDENTIFICATION</scope>
</reference>
<feature type="region of interest" description="Disordered" evidence="9">
    <location>
        <begin position="81"/>
        <end position="141"/>
    </location>
</feature>
<accession>A0A6J2URU1</accession>
<protein>
    <submittedName>
        <fullName evidence="13">E3 ubiquitin-protein ligase SH3RF2</fullName>
    </submittedName>
</protein>
<evidence type="ECO:0000256" key="7">
    <source>
        <dbReference type="PROSITE-ProRule" id="PRU00175"/>
    </source>
</evidence>
<evidence type="ECO:0000313" key="12">
    <source>
        <dbReference type="Proteomes" id="UP000504632"/>
    </source>
</evidence>
<feature type="domain" description="SH3" evidence="10">
    <location>
        <begin position="719"/>
        <end position="780"/>
    </location>
</feature>
<dbReference type="GO" id="GO:0046330">
    <property type="term" value="P:positive regulation of JNK cascade"/>
    <property type="evidence" value="ECO:0007669"/>
    <property type="project" value="TreeGrafter"/>
</dbReference>
<dbReference type="Gene3D" id="2.30.30.40">
    <property type="entry name" value="SH3 Domains"/>
    <property type="match status" value="4"/>
</dbReference>
<dbReference type="GO" id="GO:0008270">
    <property type="term" value="F:zinc ion binding"/>
    <property type="evidence" value="ECO:0007669"/>
    <property type="project" value="UniProtKB-KW"/>
</dbReference>
<keyword evidence="2 8" id="KW-0728">SH3 domain</keyword>
<dbReference type="InterPro" id="IPR017907">
    <property type="entry name" value="Znf_RING_CS"/>
</dbReference>
<proteinExistence type="inferred from homology"/>
<feature type="domain" description="RING-type" evidence="11">
    <location>
        <begin position="12"/>
        <end position="53"/>
    </location>
</feature>
<dbReference type="InterPro" id="IPR013083">
    <property type="entry name" value="Znf_RING/FYVE/PHD"/>
</dbReference>
<dbReference type="PROSITE" id="PS00518">
    <property type="entry name" value="ZF_RING_1"/>
    <property type="match status" value="1"/>
</dbReference>
<dbReference type="SUPFAM" id="SSF57850">
    <property type="entry name" value="RING/U-box"/>
    <property type="match status" value="1"/>
</dbReference>
<dbReference type="InterPro" id="IPR001452">
    <property type="entry name" value="SH3_domain"/>
</dbReference>
<feature type="compositionally biased region" description="Low complexity" evidence="9">
    <location>
        <begin position="314"/>
        <end position="331"/>
    </location>
</feature>
<dbReference type="InterPro" id="IPR050384">
    <property type="entry name" value="Endophilin_SH3RF"/>
</dbReference>
<evidence type="ECO:0000256" key="3">
    <source>
        <dbReference type="ARBA" id="ARBA00022723"/>
    </source>
</evidence>
<dbReference type="PANTHER" id="PTHR14167">
    <property type="entry name" value="SH3 DOMAIN-CONTAINING"/>
    <property type="match status" value="1"/>
</dbReference>
<dbReference type="InterPro" id="IPR036028">
    <property type="entry name" value="SH3-like_dom_sf"/>
</dbReference>
<evidence type="ECO:0000259" key="10">
    <source>
        <dbReference type="PROSITE" id="PS50002"/>
    </source>
</evidence>
<feature type="region of interest" description="Disordered" evidence="9">
    <location>
        <begin position="702"/>
        <end position="724"/>
    </location>
</feature>
<dbReference type="OrthoDB" id="2163411at2759"/>
<evidence type="ECO:0000256" key="8">
    <source>
        <dbReference type="PROSITE-ProRule" id="PRU00192"/>
    </source>
</evidence>
<evidence type="ECO:0000313" key="13">
    <source>
        <dbReference type="RefSeq" id="XP_030622769.1"/>
    </source>
</evidence>
<dbReference type="GO" id="GO:0016567">
    <property type="term" value="P:protein ubiquitination"/>
    <property type="evidence" value="ECO:0007669"/>
    <property type="project" value="TreeGrafter"/>
</dbReference>
<feature type="region of interest" description="Disordered" evidence="9">
    <location>
        <begin position="249"/>
        <end position="275"/>
    </location>
</feature>
<dbReference type="SUPFAM" id="SSF50044">
    <property type="entry name" value="SH3-domain"/>
    <property type="match status" value="3"/>
</dbReference>
<feature type="compositionally biased region" description="Polar residues" evidence="9">
    <location>
        <begin position="297"/>
        <end position="308"/>
    </location>
</feature>
<dbReference type="PROSITE" id="PS50002">
    <property type="entry name" value="SH3"/>
    <property type="match status" value="3"/>
</dbReference>
<dbReference type="Pfam" id="PF14604">
    <property type="entry name" value="SH3_9"/>
    <property type="match status" value="1"/>
</dbReference>
<keyword evidence="12" id="KW-1185">Reference proteome</keyword>
<evidence type="ECO:0000256" key="9">
    <source>
        <dbReference type="SAM" id="MobiDB-lite"/>
    </source>
</evidence>
<dbReference type="CTD" id="153769"/>
<dbReference type="SMART" id="SM00326">
    <property type="entry name" value="SH3"/>
    <property type="match status" value="3"/>
</dbReference>
<dbReference type="FunFam" id="3.30.40.10:FF:000077">
    <property type="entry name" value="E3 ubiquitin-protein ligase SH3RF1 isoform X1"/>
    <property type="match status" value="1"/>
</dbReference>
<dbReference type="InterPro" id="IPR001841">
    <property type="entry name" value="Znf_RING"/>
</dbReference>
<evidence type="ECO:0000256" key="5">
    <source>
        <dbReference type="ARBA" id="ARBA00022833"/>
    </source>
</evidence>
<evidence type="ECO:0000259" key="11">
    <source>
        <dbReference type="PROSITE" id="PS50089"/>
    </source>
</evidence>
<feature type="domain" description="SH3" evidence="10">
    <location>
        <begin position="380"/>
        <end position="441"/>
    </location>
</feature>
<keyword evidence="6" id="KW-0832">Ubl conjugation</keyword>
<dbReference type="GO" id="GO:0043066">
    <property type="term" value="P:negative regulation of apoptotic process"/>
    <property type="evidence" value="ECO:0007669"/>
    <property type="project" value="TreeGrafter"/>
</dbReference>
<feature type="domain" description="SH3" evidence="10">
    <location>
        <begin position="176"/>
        <end position="241"/>
    </location>
</feature>
<dbReference type="PROSITE" id="PS50089">
    <property type="entry name" value="ZF_RING_2"/>
    <property type="match status" value="1"/>
</dbReference>
<dbReference type="Gene3D" id="3.30.40.10">
    <property type="entry name" value="Zinc/RING finger domain, C3HC4 (zinc finger)"/>
    <property type="match status" value="1"/>
</dbReference>
<dbReference type="RefSeq" id="XP_030622769.1">
    <property type="nucleotide sequence ID" value="XM_030766909.1"/>
</dbReference>
<keyword evidence="3" id="KW-0479">Metal-binding</keyword>
<dbReference type="InterPro" id="IPR027370">
    <property type="entry name" value="Znf-RING_euk"/>
</dbReference>
<comment type="similarity">
    <text evidence="1">Belongs to the SH3RF family.</text>
</comment>
<dbReference type="GeneID" id="115806161"/>
<name>A0A6J2URU1_CHACN</name>
<dbReference type="PRINTS" id="PR00452">
    <property type="entry name" value="SH3DOMAIN"/>
</dbReference>
<dbReference type="GO" id="GO:0032436">
    <property type="term" value="P:positive regulation of proteasomal ubiquitin-dependent protein catabolic process"/>
    <property type="evidence" value="ECO:0007669"/>
    <property type="project" value="TreeGrafter"/>
</dbReference>
<feature type="compositionally biased region" description="Basic and acidic residues" evidence="9">
    <location>
        <begin position="332"/>
        <end position="349"/>
    </location>
</feature>
<dbReference type="Proteomes" id="UP000504632">
    <property type="component" value="Chromosome 2"/>
</dbReference>